<keyword evidence="1" id="KW-1133">Transmembrane helix</keyword>
<keyword evidence="1" id="KW-0812">Transmembrane</keyword>
<accession>A0ABW2L6R1</accession>
<keyword evidence="1" id="KW-0472">Membrane</keyword>
<dbReference type="EMBL" id="JBHTBS010000003">
    <property type="protein sequence ID" value="MFC7337235.1"/>
    <property type="molecule type" value="Genomic_DNA"/>
</dbReference>
<sequence length="129" mass="13939">MKRDHESNPEAWEKDPVWDLLRQSPCVEARPSFADNVVRAARLEPAPQAWWKRFALPIAVGGLSTAASAVIAIVLIVQQPAVESSIVETTPADSPLAALDEALRTEALLVAADHPADFTDAELVSLIAY</sequence>
<evidence type="ECO:0000256" key="1">
    <source>
        <dbReference type="SAM" id="Phobius"/>
    </source>
</evidence>
<comment type="caution">
    <text evidence="2">The sequence shown here is derived from an EMBL/GenBank/DDBJ whole genome shotgun (WGS) entry which is preliminary data.</text>
</comment>
<reference evidence="3" key="1">
    <citation type="journal article" date="2019" name="Int. J. Syst. Evol. Microbiol.">
        <title>The Global Catalogue of Microorganisms (GCM) 10K type strain sequencing project: providing services to taxonomists for standard genome sequencing and annotation.</title>
        <authorList>
            <consortium name="The Broad Institute Genomics Platform"/>
            <consortium name="The Broad Institute Genome Sequencing Center for Infectious Disease"/>
            <person name="Wu L."/>
            <person name="Ma J."/>
        </authorList>
    </citation>
    <scope>NUCLEOTIDE SEQUENCE [LARGE SCALE GENOMIC DNA]</scope>
    <source>
        <strain evidence="3">CGMCC 4.1467</strain>
    </source>
</reference>
<dbReference type="Proteomes" id="UP001596472">
    <property type="component" value="Unassembled WGS sequence"/>
</dbReference>
<keyword evidence="3" id="KW-1185">Reference proteome</keyword>
<evidence type="ECO:0000313" key="3">
    <source>
        <dbReference type="Proteomes" id="UP001596472"/>
    </source>
</evidence>
<gene>
    <name evidence="2" type="ORF">ACFQY0_08610</name>
</gene>
<organism evidence="2 3">
    <name type="scientific">Haloferula chungangensis</name>
    <dbReference type="NCBI Taxonomy" id="1048331"/>
    <lineage>
        <taxon>Bacteria</taxon>
        <taxon>Pseudomonadati</taxon>
        <taxon>Verrucomicrobiota</taxon>
        <taxon>Verrucomicrobiia</taxon>
        <taxon>Verrucomicrobiales</taxon>
        <taxon>Verrucomicrobiaceae</taxon>
        <taxon>Haloferula</taxon>
    </lineage>
</organism>
<evidence type="ECO:0000313" key="2">
    <source>
        <dbReference type="EMBL" id="MFC7337235.1"/>
    </source>
</evidence>
<name>A0ABW2L6R1_9BACT</name>
<proteinExistence type="predicted"/>
<feature type="transmembrane region" description="Helical" evidence="1">
    <location>
        <begin position="54"/>
        <end position="77"/>
    </location>
</feature>
<protein>
    <submittedName>
        <fullName evidence="2">Uncharacterized protein</fullName>
    </submittedName>
</protein>
<dbReference type="RefSeq" id="WP_379711348.1">
    <property type="nucleotide sequence ID" value="NZ_JBHTBS010000003.1"/>
</dbReference>